<reference evidence="2 3" key="1">
    <citation type="submission" date="2019-08" db="EMBL/GenBank/DDBJ databases">
        <title>Archangium and Cystobacter genomes.</title>
        <authorList>
            <person name="Chen I.-C.K."/>
            <person name="Wielgoss S."/>
        </authorList>
    </citation>
    <scope>NUCLEOTIDE SEQUENCE [LARGE SCALE GENOMIC DNA]</scope>
    <source>
        <strain evidence="2 3">Cbm 6</strain>
    </source>
</reference>
<proteinExistence type="predicted"/>
<dbReference type="Pfam" id="PF13490">
    <property type="entry name" value="zf-HC2"/>
    <property type="match status" value="1"/>
</dbReference>
<evidence type="ECO:0000313" key="2">
    <source>
        <dbReference type="EMBL" id="WNG51659.1"/>
    </source>
</evidence>
<organism evidence="2 3">
    <name type="scientific">Archangium minus</name>
    <dbReference type="NCBI Taxonomy" id="83450"/>
    <lineage>
        <taxon>Bacteria</taxon>
        <taxon>Pseudomonadati</taxon>
        <taxon>Myxococcota</taxon>
        <taxon>Myxococcia</taxon>
        <taxon>Myxococcales</taxon>
        <taxon>Cystobacterineae</taxon>
        <taxon>Archangiaceae</taxon>
        <taxon>Archangium</taxon>
    </lineage>
</organism>
<accession>A0ABY9X8J5</accession>
<evidence type="ECO:0000259" key="1">
    <source>
        <dbReference type="Pfam" id="PF13490"/>
    </source>
</evidence>
<dbReference type="Proteomes" id="UP001611383">
    <property type="component" value="Chromosome"/>
</dbReference>
<keyword evidence="3" id="KW-1185">Reference proteome</keyword>
<dbReference type="RefSeq" id="WP_395811942.1">
    <property type="nucleotide sequence ID" value="NZ_CP043494.1"/>
</dbReference>
<dbReference type="InterPro" id="IPR027383">
    <property type="entry name" value="Znf_put"/>
</dbReference>
<protein>
    <recommendedName>
        <fullName evidence="1">Putative zinc-finger domain-containing protein</fullName>
    </recommendedName>
</protein>
<dbReference type="EMBL" id="CP043494">
    <property type="protein sequence ID" value="WNG51659.1"/>
    <property type="molecule type" value="Genomic_DNA"/>
</dbReference>
<feature type="domain" description="Putative zinc-finger" evidence="1">
    <location>
        <begin position="10"/>
        <end position="37"/>
    </location>
</feature>
<gene>
    <name evidence="2" type="ORF">F0U60_51755</name>
</gene>
<name>A0ABY9X8J5_9BACT</name>
<evidence type="ECO:0000313" key="3">
    <source>
        <dbReference type="Proteomes" id="UP001611383"/>
    </source>
</evidence>
<sequence>MSAPCRESDLDALLAGELSEEEAERVSTHAAACATCARTLAWLRLERGWMAQRARRLPSRPALSFSALEARLRPSSAPRKGRWEYGGRMALGAVAAVAFMALSLVPQARPTSFDAEESWGDGLVSVATVPACMDPSVEAVARVEASVGACLLASPARPLR</sequence>